<dbReference type="InterPro" id="IPR036047">
    <property type="entry name" value="F-box-like_dom_sf"/>
</dbReference>
<feature type="compositionally biased region" description="Acidic residues" evidence="1">
    <location>
        <begin position="333"/>
        <end position="348"/>
    </location>
</feature>
<dbReference type="EMBL" id="BAAFSV010000005">
    <property type="protein sequence ID" value="GAB1318758.1"/>
    <property type="molecule type" value="Genomic_DNA"/>
</dbReference>
<dbReference type="SMART" id="SM00256">
    <property type="entry name" value="FBOX"/>
    <property type="match status" value="1"/>
</dbReference>
<dbReference type="RefSeq" id="XP_070920488.1">
    <property type="nucleotide sequence ID" value="XM_071064387.1"/>
</dbReference>
<dbReference type="InterPro" id="IPR001810">
    <property type="entry name" value="F-box_dom"/>
</dbReference>
<evidence type="ECO:0000313" key="4">
    <source>
        <dbReference type="Proteomes" id="UP001628179"/>
    </source>
</evidence>
<dbReference type="GeneID" id="98179710"/>
<feature type="compositionally biased region" description="Basic and acidic residues" evidence="1">
    <location>
        <begin position="213"/>
        <end position="226"/>
    </location>
</feature>
<feature type="region of interest" description="Disordered" evidence="1">
    <location>
        <begin position="122"/>
        <end position="142"/>
    </location>
</feature>
<evidence type="ECO:0000256" key="1">
    <source>
        <dbReference type="SAM" id="MobiDB-lite"/>
    </source>
</evidence>
<gene>
    <name evidence="3" type="ORF">MFIFM68171_08968</name>
</gene>
<feature type="region of interest" description="Disordered" evidence="1">
    <location>
        <begin position="617"/>
        <end position="659"/>
    </location>
</feature>
<feature type="region of interest" description="Disordered" evidence="1">
    <location>
        <begin position="318"/>
        <end position="351"/>
    </location>
</feature>
<dbReference type="Proteomes" id="UP001628179">
    <property type="component" value="Unassembled WGS sequence"/>
</dbReference>
<feature type="domain" description="F-box" evidence="2">
    <location>
        <begin position="13"/>
        <end position="60"/>
    </location>
</feature>
<name>A0ABQ0GLX3_9PEZI</name>
<keyword evidence="4" id="KW-1185">Reference proteome</keyword>
<evidence type="ECO:0000259" key="2">
    <source>
        <dbReference type="PROSITE" id="PS50181"/>
    </source>
</evidence>
<evidence type="ECO:0000313" key="3">
    <source>
        <dbReference type="EMBL" id="GAB1318758.1"/>
    </source>
</evidence>
<comment type="caution">
    <text evidence="3">The sequence shown here is derived from an EMBL/GenBank/DDBJ whole genome shotgun (WGS) entry which is preliminary data.</text>
</comment>
<dbReference type="Pfam" id="PF12937">
    <property type="entry name" value="F-box-like"/>
    <property type="match status" value="1"/>
</dbReference>
<dbReference type="SUPFAM" id="SSF81383">
    <property type="entry name" value="F-box domain"/>
    <property type="match status" value="1"/>
</dbReference>
<accession>A0ABQ0GLX3</accession>
<dbReference type="Gene3D" id="1.20.1280.50">
    <property type="match status" value="1"/>
</dbReference>
<feature type="compositionally biased region" description="Acidic residues" evidence="1">
    <location>
        <begin position="622"/>
        <end position="636"/>
    </location>
</feature>
<dbReference type="PROSITE" id="PS50181">
    <property type="entry name" value="FBOX"/>
    <property type="match status" value="1"/>
</dbReference>
<feature type="region of interest" description="Disordered" evidence="1">
    <location>
        <begin position="190"/>
        <end position="226"/>
    </location>
</feature>
<reference evidence="3 4" key="1">
    <citation type="submission" date="2024-09" db="EMBL/GenBank/DDBJ databases">
        <title>Itraconazole resistance in Madurella fahalii resulting from another homologue of gene encoding cytochrome P450 14-alpha sterol demethylase (CYP51).</title>
        <authorList>
            <person name="Yoshioka I."/>
            <person name="Fahal A.H."/>
            <person name="Kaneko S."/>
            <person name="Yaguchi T."/>
        </authorList>
    </citation>
    <scope>NUCLEOTIDE SEQUENCE [LARGE SCALE GENOMIC DNA]</scope>
    <source>
        <strain evidence="3 4">IFM 68171</strain>
    </source>
</reference>
<sequence>MTIPTHKQRSDTTMLLTQLPPEIIHSILSYVELDDLTTIPLICRFFNGYVKDNSALYRAIYLRLLDEPQKGSGLDFSQEIRDLIHLKALCSPDSAAKPSQIDFVHRTVTRLLKHSLTAAGVAKGDGDDGHNNVPKRTTRSLTFPPSRNAAFLTALFSSSRPARAKFMSRSGLYERCRSLMAVEAEAEAEAGAEAGPTARGSAPGLASQSEPARGPRDEAESEGDDRRQYRYRMLRLRRLRQLSAKLHCLYGCGVAGDGVGVVAGDGDGDGDGDEGSGCHREEAEVELDGFGEVYTAGLYPLACSKVYDMREHTPRTRWGPFLDRGAGAASNHDDDEEEEEDEDEDEDGQGGLRVDWEKVEAIIVVLATNMWRKGLDRFPIFRELWARPFAGVWPGSYVPFWGTGVAEPKLGELERMDPYGVSGSWLRVICFLDYGDFFDFNFPAVDDTPDDVPRPPLCVGEATRLILMKMRVTKIEPPSGGDHKGYPVVHFQGFSRALDGFWNGNTDSDLRGTVRMTPEGEVRWTSYSIFSGESRWKTEGIQLGGIRSARGVVGYWFDKDYNPQGPLGPTAFWKVSDREPKLLADGLLSVIADDADWEEDSYDEFEEEALLPSDLSLLGVGYEDDDDDDDDDDEDGDGVHVHVWGDQGEHWDNDAEVSG</sequence>
<organism evidence="3 4">
    <name type="scientific">Madurella fahalii</name>
    <dbReference type="NCBI Taxonomy" id="1157608"/>
    <lineage>
        <taxon>Eukaryota</taxon>
        <taxon>Fungi</taxon>
        <taxon>Dikarya</taxon>
        <taxon>Ascomycota</taxon>
        <taxon>Pezizomycotina</taxon>
        <taxon>Sordariomycetes</taxon>
        <taxon>Sordariomycetidae</taxon>
        <taxon>Sordariales</taxon>
        <taxon>Sordariales incertae sedis</taxon>
        <taxon>Madurella</taxon>
    </lineage>
</organism>
<proteinExistence type="predicted"/>
<protein>
    <recommendedName>
        <fullName evidence="2">F-box domain-containing protein</fullName>
    </recommendedName>
</protein>